<dbReference type="SMART" id="SM00382">
    <property type="entry name" value="AAA"/>
    <property type="match status" value="2"/>
</dbReference>
<protein>
    <submittedName>
        <fullName evidence="7">ABC transporter</fullName>
    </submittedName>
</protein>
<comment type="caution">
    <text evidence="7">The sequence shown here is derived from an EMBL/GenBank/DDBJ whole genome shotgun (WGS) entry which is preliminary data.</text>
</comment>
<dbReference type="PANTHER" id="PTHR43790">
    <property type="entry name" value="CARBOHYDRATE TRANSPORT ATP-BINDING PROTEIN MG119-RELATED"/>
    <property type="match status" value="1"/>
</dbReference>
<organism evidence="7 8">
    <name type="scientific">Rhodopila globiformis</name>
    <name type="common">Rhodopseudomonas globiformis</name>
    <dbReference type="NCBI Taxonomy" id="1071"/>
    <lineage>
        <taxon>Bacteria</taxon>
        <taxon>Pseudomonadati</taxon>
        <taxon>Pseudomonadota</taxon>
        <taxon>Alphaproteobacteria</taxon>
        <taxon>Acetobacterales</taxon>
        <taxon>Acetobacteraceae</taxon>
        <taxon>Rhodopila</taxon>
    </lineage>
</organism>
<sequence length="517" mass="54679">MTLEPAIAIHSVRKTYGATVALDDVSLGIQAGTVHALLGENGAGKSTLVKLLSGLIRPDAGHVAVLGQAALLHSPRDAHRLGIQTAFQELTLVPDLTVWENVLLPYQPTGFAGLLRGRRGEAMVADLLSQLGMGGLSPRQVVRDLDLPVRQKIEIARTLLRKPRILLLDEPTSALSGRDIDWLAQIVAAEKQKGTTVVFISHRMPEVRLFCDVISVLRNGHTVGTYGVDSVTDNEVVELIIGRSLTATFPPKPQRDVVAQPILSVAGLSAGRLQGASFELGPGEIVGVAGLQGMGQLELFLALFGDLATTGGSIRVDGRLVTLHAPGDAIAASIGFALVPEDRKTEGLFLKLDGRNNTSLPVVGRFTRAGLIDNAAEQAAVAGALRRVQADERALYTGAGAFSGGNQQKLVLAKWILAGSRVLLLFDPTRGVDVGTKHEIYVLINDYARAGGAVLLYSTEVEEVINLSHRVLVMYGGRIVREIDGARGEISDNAIMHAALGGDPASGVQSHEVSAAS</sequence>
<dbReference type="InterPro" id="IPR050107">
    <property type="entry name" value="ABC_carbohydrate_import_ATPase"/>
</dbReference>
<dbReference type="GO" id="GO:0016887">
    <property type="term" value="F:ATP hydrolysis activity"/>
    <property type="evidence" value="ECO:0007669"/>
    <property type="project" value="InterPro"/>
</dbReference>
<accession>A0A2S6NKZ7</accession>
<reference evidence="7 8" key="1">
    <citation type="journal article" date="2018" name="Arch. Microbiol.">
        <title>New insights into the metabolic potential of the phototrophic purple bacterium Rhodopila globiformis DSM 161(T) from its draft genome sequence and evidence for a vanadium-dependent nitrogenase.</title>
        <authorList>
            <person name="Imhoff J.F."/>
            <person name="Rahn T."/>
            <person name="Kunzel S."/>
            <person name="Neulinger S.C."/>
        </authorList>
    </citation>
    <scope>NUCLEOTIDE SEQUENCE [LARGE SCALE GENOMIC DNA]</scope>
    <source>
        <strain evidence="7 8">DSM 161</strain>
    </source>
</reference>
<evidence type="ECO:0000313" key="7">
    <source>
        <dbReference type="EMBL" id="PPQ35791.1"/>
    </source>
</evidence>
<keyword evidence="1" id="KW-0813">Transport</keyword>
<evidence type="ECO:0000256" key="5">
    <source>
        <dbReference type="ARBA" id="ARBA00022840"/>
    </source>
</evidence>
<dbReference type="GO" id="GO:0005524">
    <property type="term" value="F:ATP binding"/>
    <property type="evidence" value="ECO:0007669"/>
    <property type="project" value="UniProtKB-KW"/>
</dbReference>
<keyword evidence="4" id="KW-0547">Nucleotide-binding</keyword>
<dbReference type="InterPro" id="IPR003439">
    <property type="entry name" value="ABC_transporter-like_ATP-bd"/>
</dbReference>
<keyword evidence="5" id="KW-0067">ATP-binding</keyword>
<evidence type="ECO:0000256" key="3">
    <source>
        <dbReference type="ARBA" id="ARBA00022737"/>
    </source>
</evidence>
<evidence type="ECO:0000256" key="4">
    <source>
        <dbReference type="ARBA" id="ARBA00022741"/>
    </source>
</evidence>
<dbReference type="EMBL" id="NHRY01000067">
    <property type="protein sequence ID" value="PPQ35791.1"/>
    <property type="molecule type" value="Genomic_DNA"/>
</dbReference>
<dbReference type="PROSITE" id="PS00211">
    <property type="entry name" value="ABC_TRANSPORTER_1"/>
    <property type="match status" value="1"/>
</dbReference>
<gene>
    <name evidence="7" type="ORF">CCS01_06540</name>
</gene>
<dbReference type="AlphaFoldDB" id="A0A2S6NKZ7"/>
<name>A0A2S6NKZ7_RHOGL</name>
<evidence type="ECO:0000259" key="6">
    <source>
        <dbReference type="PROSITE" id="PS50893"/>
    </source>
</evidence>
<dbReference type="OrthoDB" id="7283113at2"/>
<dbReference type="Pfam" id="PF00005">
    <property type="entry name" value="ABC_tran"/>
    <property type="match status" value="2"/>
</dbReference>
<dbReference type="InterPro" id="IPR017871">
    <property type="entry name" value="ABC_transporter-like_CS"/>
</dbReference>
<dbReference type="RefSeq" id="WP_104518047.1">
    <property type="nucleotide sequence ID" value="NZ_NHRY01000067.1"/>
</dbReference>
<dbReference type="PANTHER" id="PTHR43790:SF9">
    <property type="entry name" value="GALACTOFURANOSE TRANSPORTER ATP-BINDING PROTEIN YTFR"/>
    <property type="match status" value="1"/>
</dbReference>
<keyword evidence="2" id="KW-0762">Sugar transport</keyword>
<keyword evidence="8" id="KW-1185">Reference proteome</keyword>
<feature type="domain" description="ABC transporter" evidence="6">
    <location>
        <begin position="7"/>
        <end position="244"/>
    </location>
</feature>
<dbReference type="Gene3D" id="3.40.50.300">
    <property type="entry name" value="P-loop containing nucleotide triphosphate hydrolases"/>
    <property type="match status" value="2"/>
</dbReference>
<dbReference type="CDD" id="cd03216">
    <property type="entry name" value="ABC_Carb_Monos_I"/>
    <property type="match status" value="1"/>
</dbReference>
<keyword evidence="3" id="KW-0677">Repeat</keyword>
<dbReference type="SUPFAM" id="SSF52540">
    <property type="entry name" value="P-loop containing nucleoside triphosphate hydrolases"/>
    <property type="match status" value="2"/>
</dbReference>
<dbReference type="InterPro" id="IPR003593">
    <property type="entry name" value="AAA+_ATPase"/>
</dbReference>
<dbReference type="PROSITE" id="PS50893">
    <property type="entry name" value="ABC_TRANSPORTER_2"/>
    <property type="match status" value="2"/>
</dbReference>
<dbReference type="InterPro" id="IPR027417">
    <property type="entry name" value="P-loop_NTPase"/>
</dbReference>
<proteinExistence type="predicted"/>
<evidence type="ECO:0000313" key="8">
    <source>
        <dbReference type="Proteomes" id="UP000239724"/>
    </source>
</evidence>
<evidence type="ECO:0000256" key="2">
    <source>
        <dbReference type="ARBA" id="ARBA00022597"/>
    </source>
</evidence>
<dbReference type="Proteomes" id="UP000239724">
    <property type="component" value="Unassembled WGS sequence"/>
</dbReference>
<evidence type="ECO:0000256" key="1">
    <source>
        <dbReference type="ARBA" id="ARBA00022448"/>
    </source>
</evidence>
<dbReference type="CDD" id="cd03215">
    <property type="entry name" value="ABC_Carb_Monos_II"/>
    <property type="match status" value="1"/>
</dbReference>
<feature type="domain" description="ABC transporter" evidence="6">
    <location>
        <begin position="257"/>
        <end position="501"/>
    </location>
</feature>